<evidence type="ECO:0000256" key="3">
    <source>
        <dbReference type="ARBA" id="ARBA00022692"/>
    </source>
</evidence>
<keyword evidence="2" id="KW-1003">Cell membrane</keyword>
<keyword evidence="3 7" id="KW-0812">Transmembrane</keyword>
<evidence type="ECO:0000256" key="7">
    <source>
        <dbReference type="SAM" id="Phobius"/>
    </source>
</evidence>
<evidence type="ECO:0000313" key="10">
    <source>
        <dbReference type="EMBL" id="TPG08564.1"/>
    </source>
</evidence>
<dbReference type="Pfam" id="PF02687">
    <property type="entry name" value="FtsX"/>
    <property type="match status" value="1"/>
</dbReference>
<feature type="domain" description="ABC3 transporter permease C-terminal" evidence="8">
    <location>
        <begin position="284"/>
        <end position="394"/>
    </location>
</feature>
<dbReference type="RefSeq" id="WP_140652151.1">
    <property type="nucleotide sequence ID" value="NZ_RCZO01000005.1"/>
</dbReference>
<keyword evidence="11" id="KW-1185">Reference proteome</keyword>
<dbReference type="Proteomes" id="UP000319486">
    <property type="component" value="Unassembled WGS sequence"/>
</dbReference>
<evidence type="ECO:0000259" key="9">
    <source>
        <dbReference type="Pfam" id="PF12704"/>
    </source>
</evidence>
<accession>A0A502C7D6</accession>
<dbReference type="InterPro" id="IPR025857">
    <property type="entry name" value="MacB_PCD"/>
</dbReference>
<evidence type="ECO:0000256" key="6">
    <source>
        <dbReference type="ARBA" id="ARBA00038076"/>
    </source>
</evidence>
<feature type="domain" description="MacB-like periplasmic core" evidence="9">
    <location>
        <begin position="38"/>
        <end position="210"/>
    </location>
</feature>
<proteinExistence type="inferred from homology"/>
<protein>
    <submittedName>
        <fullName evidence="10">FtsX-like permease family protein</fullName>
    </submittedName>
</protein>
<comment type="subcellular location">
    <subcellularLocation>
        <location evidence="1">Cell membrane</location>
        <topology evidence="1">Multi-pass membrane protein</topology>
    </subcellularLocation>
</comment>
<name>A0A502C7D6_9GAMM</name>
<evidence type="ECO:0000256" key="5">
    <source>
        <dbReference type="ARBA" id="ARBA00023136"/>
    </source>
</evidence>
<keyword evidence="4 7" id="KW-1133">Transmembrane helix</keyword>
<feature type="transmembrane region" description="Helical" evidence="7">
    <location>
        <begin position="366"/>
        <end position="384"/>
    </location>
</feature>
<dbReference type="GO" id="GO:0005886">
    <property type="term" value="C:plasma membrane"/>
    <property type="evidence" value="ECO:0007669"/>
    <property type="project" value="UniProtKB-SubCell"/>
</dbReference>
<dbReference type="PANTHER" id="PTHR30572:SF4">
    <property type="entry name" value="ABC TRANSPORTER PERMEASE YTRF"/>
    <property type="match status" value="1"/>
</dbReference>
<reference evidence="10 11" key="1">
    <citation type="journal article" date="2019" name="Environ. Microbiol.">
        <title>Species interactions and distinct microbial communities in high Arctic permafrost affected cryosols are associated with the CH4 and CO2 gas fluxes.</title>
        <authorList>
            <person name="Altshuler I."/>
            <person name="Hamel J."/>
            <person name="Turney S."/>
            <person name="Magnuson E."/>
            <person name="Levesque R."/>
            <person name="Greer C."/>
            <person name="Whyte L.G."/>
        </authorList>
    </citation>
    <scope>NUCLEOTIDE SEQUENCE [LARGE SCALE GENOMIC DNA]</scope>
    <source>
        <strain evidence="10 11">S13Y</strain>
    </source>
</reference>
<feature type="transmembrane region" description="Helical" evidence="7">
    <location>
        <begin position="15"/>
        <end position="38"/>
    </location>
</feature>
<evidence type="ECO:0000256" key="1">
    <source>
        <dbReference type="ARBA" id="ARBA00004651"/>
    </source>
</evidence>
<dbReference type="GO" id="GO:0022857">
    <property type="term" value="F:transmembrane transporter activity"/>
    <property type="evidence" value="ECO:0007669"/>
    <property type="project" value="TreeGrafter"/>
</dbReference>
<comment type="similarity">
    <text evidence="6">Belongs to the ABC-4 integral membrane protein family.</text>
</comment>
<dbReference type="EMBL" id="RCZO01000005">
    <property type="protein sequence ID" value="TPG08564.1"/>
    <property type="molecule type" value="Genomic_DNA"/>
</dbReference>
<evidence type="ECO:0000313" key="11">
    <source>
        <dbReference type="Proteomes" id="UP000319486"/>
    </source>
</evidence>
<gene>
    <name evidence="10" type="ORF">EAH88_09945</name>
</gene>
<dbReference type="Pfam" id="PF12704">
    <property type="entry name" value="MacB_PCD"/>
    <property type="match status" value="1"/>
</dbReference>
<feature type="transmembrane region" description="Helical" evidence="7">
    <location>
        <begin position="277"/>
        <end position="304"/>
    </location>
</feature>
<dbReference type="InterPro" id="IPR050250">
    <property type="entry name" value="Macrolide_Exporter_MacB"/>
</dbReference>
<dbReference type="PANTHER" id="PTHR30572">
    <property type="entry name" value="MEMBRANE COMPONENT OF TRANSPORTER-RELATED"/>
    <property type="match status" value="1"/>
</dbReference>
<comment type="caution">
    <text evidence="10">The sequence shown here is derived from an EMBL/GenBank/DDBJ whole genome shotgun (WGS) entry which is preliminary data.</text>
</comment>
<keyword evidence="5 7" id="KW-0472">Membrane</keyword>
<dbReference type="InterPro" id="IPR003838">
    <property type="entry name" value="ABC3_permease_C"/>
</dbReference>
<evidence type="ECO:0000256" key="2">
    <source>
        <dbReference type="ARBA" id="ARBA00022475"/>
    </source>
</evidence>
<sequence>MQLRHVLAALPRHKLVCLLVVIEIAVAFAILCNAAFIIQQRVQQMQIDTGLAEDQLIYIHNDGVGDEANTPLVARNLLALRSLGGVKSTVAMFPLPLENMSINFRPWLTPDMKVRGPSVGMVAGTPGYLGTLGVKIVQGRDFNDAEYDGLDSTTKPLSPAVIITRDLADKLWPDQNPIGQKIWRSPTRDYTVVGVVQRLVRGFLRKDFVPQYTAMFAVKPVPFLSALYVMQVNPRDHDRVLREAADLLLRLNPDMLIDAQGSYADVRADYFRQDASLAWLLSMVCAAMLLVTALGIAGLANFWVQQRRRQIGIRRAIGATRGDILRYFQTENFLIVTGGIVLGMLLAFALNLALMTHYELPRLPWFYLPIGALTLWILGQLAVLGPALRAAAVPPVVATRAA</sequence>
<organism evidence="10 11">
    <name type="scientific">Rhodanobacter glycinis</name>
    <dbReference type="NCBI Taxonomy" id="582702"/>
    <lineage>
        <taxon>Bacteria</taxon>
        <taxon>Pseudomonadati</taxon>
        <taxon>Pseudomonadota</taxon>
        <taxon>Gammaproteobacteria</taxon>
        <taxon>Lysobacterales</taxon>
        <taxon>Rhodanobacteraceae</taxon>
        <taxon>Rhodanobacter</taxon>
    </lineage>
</organism>
<evidence type="ECO:0000259" key="8">
    <source>
        <dbReference type="Pfam" id="PF02687"/>
    </source>
</evidence>
<feature type="transmembrane region" description="Helical" evidence="7">
    <location>
        <begin position="333"/>
        <end position="354"/>
    </location>
</feature>
<dbReference type="AlphaFoldDB" id="A0A502C7D6"/>
<evidence type="ECO:0000256" key="4">
    <source>
        <dbReference type="ARBA" id="ARBA00022989"/>
    </source>
</evidence>